<dbReference type="AlphaFoldDB" id="A0A1F6V3R5"/>
<accession>A0A1F6V3R5</accession>
<gene>
    <name evidence="1" type="ORF">A2733_00955</name>
</gene>
<dbReference type="Proteomes" id="UP000178985">
    <property type="component" value="Unassembled WGS sequence"/>
</dbReference>
<organism evidence="1 2">
    <name type="scientific">Candidatus Nomurabacteria bacterium RIFCSPHIGHO2_01_FULL_40_20</name>
    <dbReference type="NCBI Taxonomy" id="1801738"/>
    <lineage>
        <taxon>Bacteria</taxon>
        <taxon>Candidatus Nomuraibacteriota</taxon>
    </lineage>
</organism>
<evidence type="ECO:0000313" key="2">
    <source>
        <dbReference type="Proteomes" id="UP000178985"/>
    </source>
</evidence>
<protein>
    <recommendedName>
        <fullName evidence="3">Thioesterase domain-containing protein</fullName>
    </recommendedName>
</protein>
<dbReference type="EMBL" id="MFTO01000003">
    <property type="protein sequence ID" value="OGI64317.1"/>
    <property type="molecule type" value="Genomic_DNA"/>
</dbReference>
<sequence length="133" mass="14710">MKQVSSDLTDTPRPHYLTSAEVSEDCQTLVGKVLFPLADVTIADRKDHVNVAHHTFAAWNAAHILSRESGCKKILATEITVKALKVTKPNKEINLLAKVEYLNSEKSLGNYIAEFSDETGLLAKLEATFVAKW</sequence>
<evidence type="ECO:0008006" key="3">
    <source>
        <dbReference type="Google" id="ProtNLM"/>
    </source>
</evidence>
<proteinExistence type="predicted"/>
<comment type="caution">
    <text evidence="1">The sequence shown here is derived from an EMBL/GenBank/DDBJ whole genome shotgun (WGS) entry which is preliminary data.</text>
</comment>
<reference evidence="1 2" key="1">
    <citation type="journal article" date="2016" name="Nat. Commun.">
        <title>Thousands of microbial genomes shed light on interconnected biogeochemical processes in an aquifer system.</title>
        <authorList>
            <person name="Anantharaman K."/>
            <person name="Brown C.T."/>
            <person name="Hug L.A."/>
            <person name="Sharon I."/>
            <person name="Castelle C.J."/>
            <person name="Probst A.J."/>
            <person name="Thomas B.C."/>
            <person name="Singh A."/>
            <person name="Wilkins M.J."/>
            <person name="Karaoz U."/>
            <person name="Brodie E.L."/>
            <person name="Williams K.H."/>
            <person name="Hubbard S.S."/>
            <person name="Banfield J.F."/>
        </authorList>
    </citation>
    <scope>NUCLEOTIDE SEQUENCE [LARGE SCALE GENOMIC DNA]</scope>
</reference>
<name>A0A1F6V3R5_9BACT</name>
<evidence type="ECO:0000313" key="1">
    <source>
        <dbReference type="EMBL" id="OGI64317.1"/>
    </source>
</evidence>